<dbReference type="Proteomes" id="UP000199513">
    <property type="component" value="Unassembled WGS sequence"/>
</dbReference>
<evidence type="ECO:0008006" key="5">
    <source>
        <dbReference type="Google" id="ProtNLM"/>
    </source>
</evidence>
<name>A0A1I2HXL1_9BACT</name>
<feature type="transmembrane region" description="Helical" evidence="2">
    <location>
        <begin position="38"/>
        <end position="58"/>
    </location>
</feature>
<evidence type="ECO:0000313" key="3">
    <source>
        <dbReference type="EMBL" id="SFF33356.1"/>
    </source>
</evidence>
<sequence length="120" mass="14151">MYANIPKSQLKEEKKFQFNSEGLKLNLDWRTWKFTNKMYGYIMLTAVCGVVYIANVHYAERNIRKINKLQKEVELLRTDYTNMKATLILQGKRSVIRQKVSGFGLIENEKPVYKVIKNND</sequence>
<evidence type="ECO:0000256" key="1">
    <source>
        <dbReference type="SAM" id="Coils"/>
    </source>
</evidence>
<dbReference type="InterPro" id="IPR045755">
    <property type="entry name" value="FtsL-like"/>
</dbReference>
<gene>
    <name evidence="3" type="ORF">SAMN04488541_102656</name>
</gene>
<reference evidence="3 4" key="1">
    <citation type="submission" date="2016-10" db="EMBL/GenBank/DDBJ databases">
        <authorList>
            <person name="de Groot N.N."/>
        </authorList>
    </citation>
    <scope>NUCLEOTIDE SEQUENCE [LARGE SCALE GENOMIC DNA]</scope>
    <source>
        <strain>GEY</strain>
        <strain evidence="4">DSM 9560</strain>
    </source>
</reference>
<protein>
    <recommendedName>
        <fullName evidence="5">Cell division protein FtsL</fullName>
    </recommendedName>
</protein>
<keyword evidence="2" id="KW-1133">Transmembrane helix</keyword>
<dbReference type="RefSeq" id="WP_091547099.1">
    <property type="nucleotide sequence ID" value="NZ_FONY01000026.1"/>
</dbReference>
<dbReference type="OrthoDB" id="981249at2"/>
<dbReference type="AlphaFoldDB" id="A0A1I2HXL1"/>
<proteinExistence type="predicted"/>
<keyword evidence="4" id="KW-1185">Reference proteome</keyword>
<keyword evidence="2" id="KW-0812">Transmembrane</keyword>
<evidence type="ECO:0000256" key="2">
    <source>
        <dbReference type="SAM" id="Phobius"/>
    </source>
</evidence>
<evidence type="ECO:0000313" key="4">
    <source>
        <dbReference type="Proteomes" id="UP000199513"/>
    </source>
</evidence>
<keyword evidence="2" id="KW-0472">Membrane</keyword>
<dbReference type="Pfam" id="PF19579">
    <property type="entry name" value="FtsL_2"/>
    <property type="match status" value="1"/>
</dbReference>
<dbReference type="STRING" id="1003.SAMN04488541_102656"/>
<organism evidence="3 4">
    <name type="scientific">Thermoflexibacter ruber</name>
    <dbReference type="NCBI Taxonomy" id="1003"/>
    <lineage>
        <taxon>Bacteria</taxon>
        <taxon>Pseudomonadati</taxon>
        <taxon>Bacteroidota</taxon>
        <taxon>Cytophagia</taxon>
        <taxon>Cytophagales</taxon>
        <taxon>Thermoflexibacteraceae</taxon>
        <taxon>Thermoflexibacter</taxon>
    </lineage>
</organism>
<dbReference type="EMBL" id="FONY01000026">
    <property type="protein sequence ID" value="SFF33356.1"/>
    <property type="molecule type" value="Genomic_DNA"/>
</dbReference>
<accession>A0A1I2HXL1</accession>
<feature type="coiled-coil region" evidence="1">
    <location>
        <begin position="59"/>
        <end position="86"/>
    </location>
</feature>
<keyword evidence="1" id="KW-0175">Coiled coil</keyword>